<proteinExistence type="predicted"/>
<evidence type="ECO:0000313" key="4">
    <source>
        <dbReference type="Proteomes" id="UP000245697"/>
    </source>
</evidence>
<evidence type="ECO:0000313" key="3">
    <source>
        <dbReference type="EMBL" id="PWK48023.1"/>
    </source>
</evidence>
<keyword evidence="2" id="KW-0812">Transmembrane</keyword>
<evidence type="ECO:0008006" key="5">
    <source>
        <dbReference type="Google" id="ProtNLM"/>
    </source>
</evidence>
<keyword evidence="2" id="KW-1133">Transmembrane helix</keyword>
<dbReference type="AlphaFoldDB" id="A0A316FID3"/>
<dbReference type="RefSeq" id="WP_109593105.1">
    <property type="nucleotide sequence ID" value="NZ_BONA01000039.1"/>
</dbReference>
<gene>
    <name evidence="3" type="ORF">BC793_10650</name>
</gene>
<feature type="region of interest" description="Disordered" evidence="1">
    <location>
        <begin position="73"/>
        <end position="96"/>
    </location>
</feature>
<dbReference type="InterPro" id="IPR047789">
    <property type="entry name" value="CU044_5270-like"/>
</dbReference>
<sequence>MSDLIEQQLRDLFAAEADAAPRAADLVTSTRRAARSQRLRTGAWALAASVVAVIAAATAVWPPAPEPVPFPQVASPPTEPVRAPGTLSATPGYGPGTRLSMRPVAQVLDLAAGTAAKAADVLPDPGQFLYTRTVGRDGRILTERWFSIDGTRDGLGFNVQGGEIDRFAFPGCRDGRYVSGPDQGGPCEADPAYLPDLPEEAESMARYLNLSNAHQDDAPAENKTNSIAKDMWTLGSSRYLRPAQRAALFQAAARIPGITVVDDAVDAAGRTGTGVTWTFGKYRAMWVFDPKTYAYLGSDLDTTEQAVVNEVGDRPAR</sequence>
<evidence type="ECO:0000256" key="1">
    <source>
        <dbReference type="SAM" id="MobiDB-lite"/>
    </source>
</evidence>
<dbReference type="OrthoDB" id="3612087at2"/>
<keyword evidence="4" id="KW-1185">Reference proteome</keyword>
<protein>
    <recommendedName>
        <fullName evidence="5">CU044_5270 family protein</fullName>
    </recommendedName>
</protein>
<dbReference type="EMBL" id="QGGR01000006">
    <property type="protein sequence ID" value="PWK48023.1"/>
    <property type="molecule type" value="Genomic_DNA"/>
</dbReference>
<evidence type="ECO:0000256" key="2">
    <source>
        <dbReference type="SAM" id="Phobius"/>
    </source>
</evidence>
<accession>A0A316FID3</accession>
<feature type="transmembrane region" description="Helical" evidence="2">
    <location>
        <begin position="41"/>
        <end position="61"/>
    </location>
</feature>
<reference evidence="3 4" key="1">
    <citation type="submission" date="2018-05" db="EMBL/GenBank/DDBJ databases">
        <title>Genomic Encyclopedia of Archaeal and Bacterial Type Strains, Phase II (KMG-II): from individual species to whole genera.</title>
        <authorList>
            <person name="Goeker M."/>
        </authorList>
    </citation>
    <scope>NUCLEOTIDE SEQUENCE [LARGE SCALE GENOMIC DNA]</scope>
    <source>
        <strain evidence="3 4">DSM 45184</strain>
    </source>
</reference>
<name>A0A316FID3_9ACTN</name>
<organism evidence="3 4">
    <name type="scientific">Actinoplanes xinjiangensis</name>
    <dbReference type="NCBI Taxonomy" id="512350"/>
    <lineage>
        <taxon>Bacteria</taxon>
        <taxon>Bacillati</taxon>
        <taxon>Actinomycetota</taxon>
        <taxon>Actinomycetes</taxon>
        <taxon>Micromonosporales</taxon>
        <taxon>Micromonosporaceae</taxon>
        <taxon>Actinoplanes</taxon>
    </lineage>
</organism>
<keyword evidence="2" id="KW-0472">Membrane</keyword>
<comment type="caution">
    <text evidence="3">The sequence shown here is derived from an EMBL/GenBank/DDBJ whole genome shotgun (WGS) entry which is preliminary data.</text>
</comment>
<dbReference type="NCBIfam" id="NF038083">
    <property type="entry name" value="CU044_5270_fam"/>
    <property type="match status" value="1"/>
</dbReference>
<dbReference type="Proteomes" id="UP000245697">
    <property type="component" value="Unassembled WGS sequence"/>
</dbReference>